<evidence type="ECO:0000256" key="1">
    <source>
        <dbReference type="ARBA" id="ARBA00004123"/>
    </source>
</evidence>
<proteinExistence type="inferred from homology"/>
<dbReference type="GO" id="GO:0006281">
    <property type="term" value="P:DNA repair"/>
    <property type="evidence" value="ECO:0007669"/>
    <property type="project" value="UniProtKB-KW"/>
</dbReference>
<evidence type="ECO:0000256" key="7">
    <source>
        <dbReference type="ARBA" id="ARBA00023242"/>
    </source>
</evidence>
<dbReference type="PANTHER" id="PTHR15272">
    <property type="entry name" value="CHROMATIN ASSEMBLY FACTOR 1 SUBUNIT A CAF-1 SUBUNIT A"/>
    <property type="match status" value="1"/>
</dbReference>
<feature type="region of interest" description="Disordered" evidence="9">
    <location>
        <begin position="19"/>
        <end position="71"/>
    </location>
</feature>
<evidence type="ECO:0000256" key="3">
    <source>
        <dbReference type="ARBA" id="ARBA00022705"/>
    </source>
</evidence>
<feature type="region of interest" description="Disordered" evidence="9">
    <location>
        <begin position="690"/>
        <end position="726"/>
    </location>
</feature>
<dbReference type="GO" id="GO:0033186">
    <property type="term" value="C:CAF-1 complex"/>
    <property type="evidence" value="ECO:0007669"/>
    <property type="project" value="TreeGrafter"/>
</dbReference>
<comment type="similarity">
    <text evidence="2">Belongs to the CHAF1A family.</text>
</comment>
<keyword evidence="15" id="KW-1185">Reference proteome</keyword>
<evidence type="ECO:0000259" key="12">
    <source>
        <dbReference type="Pfam" id="PF15539"/>
    </source>
</evidence>
<dbReference type="Ensembl" id="ENSSFOT00015004177.2">
    <property type="protein sequence ID" value="ENSSFOP00015004111.2"/>
    <property type="gene ID" value="ENSSFOG00015002686.2"/>
</dbReference>
<dbReference type="GO" id="GO:0006334">
    <property type="term" value="P:nucleosome assembly"/>
    <property type="evidence" value="ECO:0007669"/>
    <property type="project" value="TreeGrafter"/>
</dbReference>
<dbReference type="Pfam" id="PF15557">
    <property type="entry name" value="CAF1-p150_N"/>
    <property type="match status" value="1"/>
</dbReference>
<dbReference type="InterPro" id="IPR022043">
    <property type="entry name" value="CAF1A_DD"/>
</dbReference>
<keyword evidence="3" id="KW-0235">DNA replication</keyword>
<keyword evidence="6" id="KW-0234">DNA repair</keyword>
<dbReference type="InterPro" id="IPR029105">
    <property type="entry name" value="CAF1-p150_C2"/>
</dbReference>
<evidence type="ECO:0000256" key="9">
    <source>
        <dbReference type="SAM" id="MobiDB-lite"/>
    </source>
</evidence>
<dbReference type="GeneTree" id="ENSGT00440000034888"/>
<evidence type="ECO:0000256" key="2">
    <source>
        <dbReference type="ARBA" id="ARBA00006913"/>
    </source>
</evidence>
<organism evidence="14 15">
    <name type="scientific">Scleropages formosus</name>
    <name type="common">Asian bonytongue</name>
    <name type="synonym">Osteoglossum formosum</name>
    <dbReference type="NCBI Taxonomy" id="113540"/>
    <lineage>
        <taxon>Eukaryota</taxon>
        <taxon>Metazoa</taxon>
        <taxon>Chordata</taxon>
        <taxon>Craniata</taxon>
        <taxon>Vertebrata</taxon>
        <taxon>Euteleostomi</taxon>
        <taxon>Actinopterygii</taxon>
        <taxon>Neopterygii</taxon>
        <taxon>Teleostei</taxon>
        <taxon>Osteoglossocephala</taxon>
        <taxon>Osteoglossomorpha</taxon>
        <taxon>Osteoglossiformes</taxon>
        <taxon>Osteoglossidae</taxon>
        <taxon>Scleropages</taxon>
    </lineage>
</organism>
<evidence type="ECO:0000259" key="10">
    <source>
        <dbReference type="Pfam" id="PF11600"/>
    </source>
</evidence>
<evidence type="ECO:0000259" key="13">
    <source>
        <dbReference type="Pfam" id="PF15557"/>
    </source>
</evidence>
<feature type="domain" description="Chromatin assembly factor 1 subunit p150 N-terminal" evidence="13">
    <location>
        <begin position="15"/>
        <end position="194"/>
    </location>
</feature>
<feature type="region of interest" description="Disordered" evidence="9">
    <location>
        <begin position="480"/>
        <end position="500"/>
    </location>
</feature>
<evidence type="ECO:0000313" key="14">
    <source>
        <dbReference type="Ensembl" id="ENSSFOP00015004111.2"/>
    </source>
</evidence>
<comment type="subcellular location">
    <subcellularLocation>
        <location evidence="1">Nucleus</location>
    </subcellularLocation>
</comment>
<reference evidence="14 15" key="1">
    <citation type="submission" date="2019-04" db="EMBL/GenBank/DDBJ databases">
        <authorList>
            <consortium name="Wellcome Sanger Institute Data Sharing"/>
        </authorList>
    </citation>
    <scope>NUCLEOTIDE SEQUENCE [LARGE SCALE GENOMIC DNA]</scope>
</reference>
<evidence type="ECO:0000313" key="15">
    <source>
        <dbReference type="Proteomes" id="UP000694397"/>
    </source>
</evidence>
<dbReference type="PANTHER" id="PTHR15272:SF0">
    <property type="entry name" value="CHROMATIN ASSEMBLY FACTOR 1 SUBUNIT A"/>
    <property type="match status" value="1"/>
</dbReference>
<reference evidence="14" key="2">
    <citation type="submission" date="2025-08" db="UniProtKB">
        <authorList>
            <consortium name="Ensembl"/>
        </authorList>
    </citation>
    <scope>IDENTIFICATION</scope>
</reference>
<dbReference type="OrthoDB" id="79480at2759"/>
<evidence type="ECO:0000256" key="5">
    <source>
        <dbReference type="ARBA" id="ARBA00023186"/>
    </source>
</evidence>
<sequence length="786" mass="88853">MTGAHHQCNRECGSLTDARLPFKRLNPAPKDNGQTKRVRSTLEPPSLEAEASDGENDLECSPLSLPQEKALVNGRGPLDGFMSRRSCPLGKSVTIDLTEDSNSTESALLNPTVTLAAALSTQESQPRQNVEAKEASTAKGGTESLENVTPFPQPSSPQEQLPCGFETEEDQVGIESSWKRSESVTSPISISSLSAVESSPEITKGMSTSPSAVSNSLLFSLTMSCSISLATILSFHLNLVFSNVKMTKNIVFFLRNRQRQEAKAAKERKREEARKLKEEREREKKEKKEREEREKRERKEREEKEKAEKQRVKEEQLFKYELSEKAEITRFLQKPKTLQAPKTLAAACGKFAPFEIKENMFMAPSCRVVCEEEALEALDRYLAQPDSNLNGLRDWRSRKPRRSGPTCHWHSQPIRDCVVLVDGPKPDGVPDRQCYGRMKLLQFHENYRPAYWGTWRKKSKLISPRYPLRQDKDLLDYEVDSDEEWEEEEPGESLSHSEGVSQSEQGLFVCCVMPLESGDLEKQKVLQRLKAREWDELMSKKKFKVLESVVKGCVWRSTGCDAEALLPYAVCMLEPLPGEEPVTPEGPSKEHQDDQMVSQLLPLLHGNVNSSKVIITEFQEFCRQQSASPTNSSPNWADNVPTRIRLKRLIKENAVYEKRTTYRRCCWYVHAEVLARFGMESLPVPSQWNSITTGANNSREEGPGAQGVSPTTPQSSVTIPCSSKKKSAGSMSITKFMKKFGEADLEQNILTVITWIHIACVMYQGIPLRILHWMVLSFVYTMLLYM</sequence>
<evidence type="ECO:0000256" key="4">
    <source>
        <dbReference type="ARBA" id="ARBA00022763"/>
    </source>
</evidence>
<feature type="region of interest" description="Disordered" evidence="9">
    <location>
        <begin position="264"/>
        <end position="308"/>
    </location>
</feature>
<name>A0A8C9UXX2_SCLFO</name>
<dbReference type="GO" id="GO:0005634">
    <property type="term" value="C:nucleus"/>
    <property type="evidence" value="ECO:0007669"/>
    <property type="project" value="UniProtKB-SubCell"/>
</dbReference>
<keyword evidence="4" id="KW-0227">DNA damage</keyword>
<dbReference type="GO" id="GO:0006260">
    <property type="term" value="P:DNA replication"/>
    <property type="evidence" value="ECO:0007669"/>
    <property type="project" value="UniProtKB-KW"/>
</dbReference>
<feature type="compositionally biased region" description="Acidic residues" evidence="9">
    <location>
        <begin position="480"/>
        <end position="491"/>
    </location>
</feature>
<keyword evidence="7" id="KW-0539">Nucleus</keyword>
<evidence type="ECO:0000256" key="6">
    <source>
        <dbReference type="ARBA" id="ARBA00023204"/>
    </source>
</evidence>
<reference evidence="14" key="3">
    <citation type="submission" date="2025-09" db="UniProtKB">
        <authorList>
            <consortium name="Ensembl"/>
        </authorList>
    </citation>
    <scope>IDENTIFICATION</scope>
</reference>
<dbReference type="AlphaFoldDB" id="A0A8C9UXX2"/>
<dbReference type="Pfam" id="PF11600">
    <property type="entry name" value="CAF1A_acidic"/>
    <property type="match status" value="1"/>
</dbReference>
<dbReference type="Pfam" id="PF15539">
    <property type="entry name" value="CAF1-p150_C2"/>
    <property type="match status" value="1"/>
</dbReference>
<accession>A0A8C9UXX2</accession>
<feature type="region of interest" description="Disordered" evidence="9">
    <location>
        <begin position="120"/>
        <end position="159"/>
    </location>
</feature>
<dbReference type="InterPro" id="IPR029091">
    <property type="entry name" value="CAF1_p150_N"/>
</dbReference>
<feature type="domain" description="Chromatin assembly factor 1 subunit p150 C-terminal" evidence="12">
    <location>
        <begin position="531"/>
        <end position="739"/>
    </location>
</feature>
<evidence type="ECO:0000256" key="8">
    <source>
        <dbReference type="ARBA" id="ARBA00023306"/>
    </source>
</evidence>
<evidence type="ECO:0000259" key="11">
    <source>
        <dbReference type="Pfam" id="PF12253"/>
    </source>
</evidence>
<feature type="compositionally biased region" description="Polar residues" evidence="9">
    <location>
        <begin position="708"/>
        <end position="721"/>
    </location>
</feature>
<keyword evidence="8" id="KW-0131">Cell cycle</keyword>
<dbReference type="Pfam" id="PF12253">
    <property type="entry name" value="CAF1A_dimeriz"/>
    <property type="match status" value="1"/>
</dbReference>
<protein>
    <submittedName>
        <fullName evidence="14">Chromatin assembly factor 1, subunit A (p150)</fullName>
    </submittedName>
</protein>
<feature type="domain" description="Chromatin assembly factor 1 p150 subunit acidic region" evidence="10">
    <location>
        <begin position="323"/>
        <end position="360"/>
    </location>
</feature>
<keyword evidence="5" id="KW-0143">Chaperone</keyword>
<dbReference type="InterPro" id="IPR021644">
    <property type="entry name" value="CAF-1_p150_acidic"/>
</dbReference>
<feature type="domain" description="Chromatin assembly factor 1 subunit A dimerization" evidence="11">
    <location>
        <begin position="439"/>
        <end position="502"/>
    </location>
</feature>
<dbReference type="Proteomes" id="UP000694397">
    <property type="component" value="Chromosome 9"/>
</dbReference>